<accession>A0A4Y2QR43</accession>
<protein>
    <submittedName>
        <fullName evidence="1">Uncharacterized protein</fullName>
    </submittedName>
</protein>
<reference evidence="1 2" key="1">
    <citation type="journal article" date="2019" name="Sci. Rep.">
        <title>Orb-weaving spider Araneus ventricosus genome elucidates the spidroin gene catalogue.</title>
        <authorList>
            <person name="Kono N."/>
            <person name="Nakamura H."/>
            <person name="Ohtoshi R."/>
            <person name="Moran D.A.P."/>
            <person name="Shinohara A."/>
            <person name="Yoshida Y."/>
            <person name="Fujiwara M."/>
            <person name="Mori M."/>
            <person name="Tomita M."/>
            <person name="Arakawa K."/>
        </authorList>
    </citation>
    <scope>NUCLEOTIDE SEQUENCE [LARGE SCALE GENOMIC DNA]</scope>
</reference>
<proteinExistence type="predicted"/>
<gene>
    <name evidence="1" type="ORF">AVEN_122871_1</name>
</gene>
<evidence type="ECO:0000313" key="2">
    <source>
        <dbReference type="Proteomes" id="UP000499080"/>
    </source>
</evidence>
<evidence type="ECO:0000313" key="1">
    <source>
        <dbReference type="EMBL" id="GBN65649.1"/>
    </source>
</evidence>
<dbReference type="EMBL" id="BGPR01014537">
    <property type="protein sequence ID" value="GBN65649.1"/>
    <property type="molecule type" value="Genomic_DNA"/>
</dbReference>
<name>A0A4Y2QR43_ARAVE</name>
<comment type="caution">
    <text evidence="1">The sequence shown here is derived from an EMBL/GenBank/DDBJ whole genome shotgun (WGS) entry which is preliminary data.</text>
</comment>
<dbReference type="AlphaFoldDB" id="A0A4Y2QR43"/>
<dbReference type="Proteomes" id="UP000499080">
    <property type="component" value="Unassembled WGS sequence"/>
</dbReference>
<organism evidence="1 2">
    <name type="scientific">Araneus ventricosus</name>
    <name type="common">Orbweaver spider</name>
    <name type="synonym">Epeira ventricosa</name>
    <dbReference type="NCBI Taxonomy" id="182803"/>
    <lineage>
        <taxon>Eukaryota</taxon>
        <taxon>Metazoa</taxon>
        <taxon>Ecdysozoa</taxon>
        <taxon>Arthropoda</taxon>
        <taxon>Chelicerata</taxon>
        <taxon>Arachnida</taxon>
        <taxon>Araneae</taxon>
        <taxon>Araneomorphae</taxon>
        <taxon>Entelegynae</taxon>
        <taxon>Araneoidea</taxon>
        <taxon>Araneidae</taxon>
        <taxon>Araneus</taxon>
    </lineage>
</organism>
<keyword evidence="2" id="KW-1185">Reference proteome</keyword>
<sequence>MAQREIPKDWDCHRALVRAAVERENKILSHMRNEIQYSLDEILYSLKDEERWKNVEATAKEIQFEREYLIRTITRGNQFFNTIIRSIRDSTEHLIQCMNDEFVTDVEPIGDLLPMWGLLVICYQYN</sequence>